<dbReference type="AlphaFoldDB" id="C6LFX5"/>
<protein>
    <submittedName>
        <fullName evidence="2">Phage portal protein, lambda family</fullName>
    </submittedName>
</protein>
<dbReference type="STRING" id="168384.SAMN05660368_03645"/>
<organism evidence="2 3">
    <name type="scientific">Marvinbryantia formatexigens DSM 14469</name>
    <dbReference type="NCBI Taxonomy" id="478749"/>
    <lineage>
        <taxon>Bacteria</taxon>
        <taxon>Bacillati</taxon>
        <taxon>Bacillota</taxon>
        <taxon>Clostridia</taxon>
        <taxon>Lachnospirales</taxon>
        <taxon>Lachnospiraceae</taxon>
        <taxon>Marvinbryantia</taxon>
    </lineage>
</organism>
<evidence type="ECO:0000256" key="1">
    <source>
        <dbReference type="SAM" id="MobiDB-lite"/>
    </source>
</evidence>
<dbReference type="EMBL" id="ACCL02000011">
    <property type="protein sequence ID" value="EET60339.1"/>
    <property type="molecule type" value="Genomic_DNA"/>
</dbReference>
<keyword evidence="3" id="KW-1185">Reference proteome</keyword>
<sequence>MGNFLDKVIGFISPEAGARREAWRRNLEEMRHYDAGNHDRLNAGWIAYNQSAEQTDRHNRDTVRARARDLERNSDMANSVIGAYKRNIVGLGVTLQANTPSERLNDAIEDAWKEWCKKQNCDVTETQSFSQMTRMAVERKKVDGGILFKKCYLRGGGVVPFRLQALEVDELDATATVPHTKGNRVIGGIEYNSYNKPMGYWIKQYSIDGFSNIEPVYVPAKDMIFVFSKRRPSQIREMSDLSPTISRVRDTNEFMTAVSVKERIAACLSVFIKKTIPTTGLGRGNVPQQRGPQLTYEGKTISPGMIKELNAGDEIQVVNPTGQATDAASYVKLQQRLIGAGQGLSYEATSRDMSQSNYSSARQGIIEDEQTYIEDRELFDEFRDEVYETFIISGVLSGLFDIPDFWDPEKKKKYLDHEWIAAPKRWIDPLKEVQAMKTAVQTGQKTFQQAAAENGKDWKDMVDDMVEVLEYGRKKGIELGGVIYDRAAKELDPNSDPEPIPPQGGAGAPGTPQTGESGETTPGAAQNAQGKAAGGQEIGKSAGEAGDEKGK</sequence>
<reference evidence="2" key="1">
    <citation type="submission" date="2009-07" db="EMBL/GenBank/DDBJ databases">
        <authorList>
            <person name="Weinstock G."/>
            <person name="Sodergren E."/>
            <person name="Clifton S."/>
            <person name="Fulton L."/>
            <person name="Fulton B."/>
            <person name="Courtney L."/>
            <person name="Fronick C."/>
            <person name="Harrison M."/>
            <person name="Strong C."/>
            <person name="Farmer C."/>
            <person name="Delahaunty K."/>
            <person name="Markovic C."/>
            <person name="Hall O."/>
            <person name="Minx P."/>
            <person name="Tomlinson C."/>
            <person name="Mitreva M."/>
            <person name="Nelson J."/>
            <person name="Hou S."/>
            <person name="Wollam A."/>
            <person name="Pepin K.H."/>
            <person name="Johnson M."/>
            <person name="Bhonagiri V."/>
            <person name="Nash W.E."/>
            <person name="Warren W."/>
            <person name="Chinwalla A."/>
            <person name="Mardis E.R."/>
            <person name="Wilson R.K."/>
        </authorList>
    </citation>
    <scope>NUCLEOTIDE SEQUENCE [LARGE SCALE GENOMIC DNA]</scope>
    <source>
        <strain evidence="2">DSM 14469</strain>
    </source>
</reference>
<evidence type="ECO:0000313" key="3">
    <source>
        <dbReference type="Proteomes" id="UP000005561"/>
    </source>
</evidence>
<dbReference type="eggNOG" id="COG5511">
    <property type="taxonomic scope" value="Bacteria"/>
</dbReference>
<dbReference type="InterPro" id="IPR006429">
    <property type="entry name" value="Phage_lambda_portal"/>
</dbReference>
<evidence type="ECO:0000313" key="2">
    <source>
        <dbReference type="EMBL" id="EET60339.1"/>
    </source>
</evidence>
<feature type="region of interest" description="Disordered" evidence="1">
    <location>
        <begin position="490"/>
        <end position="551"/>
    </location>
</feature>
<dbReference type="RefSeq" id="WP_006862319.1">
    <property type="nucleotide sequence ID" value="NZ_ACCL02000011.1"/>
</dbReference>
<dbReference type="OrthoDB" id="9770450at2"/>
<proteinExistence type="predicted"/>
<dbReference type="GO" id="GO:0019068">
    <property type="term" value="P:virion assembly"/>
    <property type="evidence" value="ECO:0007669"/>
    <property type="project" value="InterPro"/>
</dbReference>
<dbReference type="NCBIfam" id="TIGR01539">
    <property type="entry name" value="portal_lambda"/>
    <property type="match status" value="1"/>
</dbReference>
<comment type="caution">
    <text evidence="2">The sequence shown here is derived from an EMBL/GenBank/DDBJ whole genome shotgun (WGS) entry which is preliminary data.</text>
</comment>
<dbReference type="Pfam" id="PF05136">
    <property type="entry name" value="Phage_portal_2"/>
    <property type="match status" value="1"/>
</dbReference>
<name>C6LFX5_9FIRM</name>
<dbReference type="GO" id="GO:0005198">
    <property type="term" value="F:structural molecule activity"/>
    <property type="evidence" value="ECO:0007669"/>
    <property type="project" value="InterPro"/>
</dbReference>
<accession>C6LFX5</accession>
<gene>
    <name evidence="2" type="ORF">BRYFOR_07535</name>
</gene>
<dbReference type="Proteomes" id="UP000005561">
    <property type="component" value="Unassembled WGS sequence"/>
</dbReference>